<sequence length="98" mass="11242">MKLRICLICFLFVHFSRGPSYYVISYNLYVACTEVVSCHYDCLVPEHVPLGAILKNSANNTRTRRREHTGHTILKNGMDPLFQIGFIPTRPTFHSSNL</sequence>
<feature type="chain" id="PRO_5020027576" evidence="1">
    <location>
        <begin position="19"/>
        <end position="98"/>
    </location>
</feature>
<dbReference type="AlphaFoldDB" id="A0A4D5RBI0"/>
<keyword evidence="1" id="KW-0732">Signal</keyword>
<protein>
    <submittedName>
        <fullName evidence="2">Putative secreted protein</fullName>
    </submittedName>
</protein>
<evidence type="ECO:0000313" key="2">
    <source>
        <dbReference type="EMBL" id="MOY34372.1"/>
    </source>
</evidence>
<dbReference type="EMBL" id="GHJT01000401">
    <property type="protein sequence ID" value="MOY34372.1"/>
    <property type="molecule type" value="Transcribed_RNA"/>
</dbReference>
<organism evidence="2">
    <name type="scientific">Ixodes scapularis</name>
    <name type="common">Black-legged tick</name>
    <name type="synonym">Deer tick</name>
    <dbReference type="NCBI Taxonomy" id="6945"/>
    <lineage>
        <taxon>Eukaryota</taxon>
        <taxon>Metazoa</taxon>
        <taxon>Ecdysozoa</taxon>
        <taxon>Arthropoda</taxon>
        <taxon>Chelicerata</taxon>
        <taxon>Arachnida</taxon>
        <taxon>Acari</taxon>
        <taxon>Parasitiformes</taxon>
        <taxon>Ixodida</taxon>
        <taxon>Ixodoidea</taxon>
        <taxon>Ixodidae</taxon>
        <taxon>Ixodinae</taxon>
        <taxon>Ixodes</taxon>
    </lineage>
</organism>
<accession>A0A4D5RBI0</accession>
<evidence type="ECO:0000256" key="1">
    <source>
        <dbReference type="SAM" id="SignalP"/>
    </source>
</evidence>
<name>A0A4D5RBI0_IXOSC</name>
<reference evidence="2" key="1">
    <citation type="submission" date="2019-04" db="EMBL/GenBank/DDBJ databases">
        <title>An insight into the mialome of Ixodes scapularis.</title>
        <authorList>
            <person name="Ribeiro J.M."/>
            <person name="Mather T.N."/>
            <person name="Karim S."/>
        </authorList>
    </citation>
    <scope>NUCLEOTIDE SEQUENCE</scope>
</reference>
<feature type="signal peptide" evidence="1">
    <location>
        <begin position="1"/>
        <end position="18"/>
    </location>
</feature>
<proteinExistence type="predicted"/>